<organism evidence="2 3">
    <name type="scientific">Streblomastix strix</name>
    <dbReference type="NCBI Taxonomy" id="222440"/>
    <lineage>
        <taxon>Eukaryota</taxon>
        <taxon>Metamonada</taxon>
        <taxon>Preaxostyla</taxon>
        <taxon>Oxymonadida</taxon>
        <taxon>Streblomastigidae</taxon>
        <taxon>Streblomastix</taxon>
    </lineage>
</organism>
<dbReference type="EMBL" id="SNRW01000943">
    <property type="protein sequence ID" value="KAA6398496.1"/>
    <property type="molecule type" value="Genomic_DNA"/>
</dbReference>
<evidence type="ECO:0000313" key="2">
    <source>
        <dbReference type="EMBL" id="KAA6398496.1"/>
    </source>
</evidence>
<accession>A0A5J4WVA8</accession>
<dbReference type="AlphaFoldDB" id="A0A5J4WVA8"/>
<feature type="compositionally biased region" description="Polar residues" evidence="1">
    <location>
        <begin position="699"/>
        <end position="712"/>
    </location>
</feature>
<evidence type="ECO:0000256" key="1">
    <source>
        <dbReference type="SAM" id="MobiDB-lite"/>
    </source>
</evidence>
<dbReference type="Proteomes" id="UP000324800">
    <property type="component" value="Unassembled WGS sequence"/>
</dbReference>
<sequence>MLQIDRRDKPFGYRISSLLGSLKELQQSFPNIETLSKQGDKESLFSDEILDGIKIQPLKVGDLIKAITQFVPLFEPINVDFAPNQTNAPIRINKNEGQIEIGKEFNALIEGQNNTIQFISSSITADFGICFDGTSQKCGVVMFDNLSSKDVIIEIKNEQNHNLKQNIKSQQVKMGERLEIAFHISENSSKEPSLAWTSFELVVKNAKQESNVSICYIRAWVRRIPRCAIIESSSPLIFRSSTQCIIAPKQIKRSVYLKHHIPYIALSSKSIGWSLTSDQANVSDAPIIEMKHEKLEMKVKFQTSKTGLCLGQLTLGLGIAEFYKLQLNVPVSKEPTIGIYHPANPKSSEIELIQCKSTFIVIFNNGDETENITPQSSYYGDRFEPSSFDIQPNSQVIVKITFGYSNYRGNANLDVSEDYYLQCWKINIDGSSSLEFMKRTLYQKENCPTFVTENECLQVDQQFKTTLNPTNYKRWYLHPKTGLSNIESKIPPPNNQLILWAENEDTHEYIRTVEQLDNKVNDALKMVIDASNKPEGCTNLIPKLILDASNIFFQKDNELAQLDQEQVIKIAQNGEKQNNPNSLFSKIILALNLEQKRTQSQSILDIITEIAKKITKRKEWTIPIIQTPSYWNGKERQKCQIQQGVWTTQIENASRAIDPRKTSISGDMRTHWTTNEYSGNNNKNQNNQRKNDEQRKDSPPSSQGKQSINKNNEPIKHNQIKQQSDQRIKAAIDDVVTEKPPIEELKEDERYISVYSNPNEIQSQLVSANINELLQGQSVDDLLLMEYQSISRSQILGQDGKKKLSEGRDVQPIDGTLDRLEANSIENRPEFVELYSLSLQIQSLLYTEISKMIVPYEQNKAAPLTLMNTQVSLMVDISASMTKLAKAKQMGAMVFSSGISAICTSFGVKLKLYAFADREAIWELSDPKQSNPLEELMRLIDALRTGNRPGSYPLDAALTAHNEWNKQRKREDGTEQRESNHVTIIISDFISVQALDKERDWSSENLGQCILISLDTEFTKAKLEEKHFPKEIYEMGLLPKFIPDRNIIAFRINPKELCTGAITTNTNQFNGFLQDITRMLVQKSKQKPLIKQQLSTLTVCAPEQDSKIYWSNIPKLENNENASQNDFFIQLKLVQNFALMSINATTQRLVFVPENIQTNRMWLERQRVSTAQTPFSGLAHNIADLALTHSLIPNRAAGKEPSPSSGQLWIPGLRRFISSGFTYLNLFLKKSPKNQKAYSISFVIDCTNRIFSPLNIQHAIYTIASMIGSVALIQDGDE</sequence>
<protein>
    <submittedName>
        <fullName evidence="2">Uncharacterized protein</fullName>
    </submittedName>
</protein>
<proteinExistence type="predicted"/>
<feature type="non-terminal residue" evidence="2">
    <location>
        <position position="1278"/>
    </location>
</feature>
<name>A0A5J4WVA8_9EUKA</name>
<comment type="caution">
    <text evidence="2">The sequence shown here is derived from an EMBL/GenBank/DDBJ whole genome shotgun (WGS) entry which is preliminary data.</text>
</comment>
<feature type="region of interest" description="Disordered" evidence="1">
    <location>
        <begin position="657"/>
        <end position="726"/>
    </location>
</feature>
<gene>
    <name evidence="2" type="ORF">EZS28_005975</name>
</gene>
<evidence type="ECO:0000313" key="3">
    <source>
        <dbReference type="Proteomes" id="UP000324800"/>
    </source>
</evidence>
<feature type="compositionally biased region" description="Basic and acidic residues" evidence="1">
    <location>
        <begin position="689"/>
        <end position="698"/>
    </location>
</feature>
<reference evidence="2 3" key="1">
    <citation type="submission" date="2019-03" db="EMBL/GenBank/DDBJ databases">
        <title>Single cell metagenomics reveals metabolic interactions within the superorganism composed of flagellate Streblomastix strix and complex community of Bacteroidetes bacteria on its surface.</title>
        <authorList>
            <person name="Treitli S.C."/>
            <person name="Kolisko M."/>
            <person name="Husnik F."/>
            <person name="Keeling P."/>
            <person name="Hampl V."/>
        </authorList>
    </citation>
    <scope>NUCLEOTIDE SEQUENCE [LARGE SCALE GENOMIC DNA]</scope>
    <source>
        <strain evidence="2">ST1C</strain>
    </source>
</reference>